<keyword evidence="1 4" id="KW-0560">Oxidoreductase</keyword>
<dbReference type="Gene3D" id="3.40.50.1970">
    <property type="match status" value="1"/>
</dbReference>
<dbReference type="InterPro" id="IPR018211">
    <property type="entry name" value="ADH_Fe_CS"/>
</dbReference>
<dbReference type="Gene3D" id="1.20.1090.10">
    <property type="entry name" value="Dehydroquinate synthase-like - alpha domain"/>
    <property type="match status" value="1"/>
</dbReference>
<evidence type="ECO:0000313" key="4">
    <source>
        <dbReference type="EMBL" id="MEQ2429084.1"/>
    </source>
</evidence>
<feature type="domain" description="Alcohol dehydrogenase iron-type/glycerol dehydrogenase GldA" evidence="2">
    <location>
        <begin position="8"/>
        <end position="160"/>
    </location>
</feature>
<dbReference type="GO" id="GO:0004022">
    <property type="term" value="F:alcohol dehydrogenase (NAD+) activity"/>
    <property type="evidence" value="ECO:0007669"/>
    <property type="project" value="UniProtKB-EC"/>
</dbReference>
<dbReference type="EMBL" id="JBBMFM010000267">
    <property type="protein sequence ID" value="MEQ2429084.1"/>
    <property type="molecule type" value="Genomic_DNA"/>
</dbReference>
<evidence type="ECO:0000313" key="5">
    <source>
        <dbReference type="Proteomes" id="UP001454086"/>
    </source>
</evidence>
<dbReference type="InterPro" id="IPR001670">
    <property type="entry name" value="ADH_Fe/GldA"/>
</dbReference>
<dbReference type="InterPro" id="IPR039697">
    <property type="entry name" value="Alcohol_dehydrogenase_Fe"/>
</dbReference>
<dbReference type="SUPFAM" id="SSF56796">
    <property type="entry name" value="Dehydroquinate synthase-like"/>
    <property type="match status" value="1"/>
</dbReference>
<protein>
    <submittedName>
        <fullName evidence="4">Iron-containing alcohol dehydrogenase</fullName>
        <ecNumber evidence="4">1.1.1.1</ecNumber>
    </submittedName>
</protein>
<name>A0ABV1DFI3_9FIRM</name>
<evidence type="ECO:0000259" key="3">
    <source>
        <dbReference type="Pfam" id="PF25137"/>
    </source>
</evidence>
<sequence>MEQFIMKTKIYMGEACLLQLNSLGIRRAYIICDPFMEKSGKASEIEGLLEETGAQSRIFAKVVPDPTIEAVTQGIEGMEDFAPDTVIALGGGSAMDTAKAVCHLYAAMKQEQRPRLVAVPTTSGTGSEVTSFAVISDPEAQAKYPLKDPAMVPDVAFLDPVLTATVPSGITADTGMDVLTHGLEAYVSTQSGDFTDACAEKAVRMVWKYLEQAVIDGSNMDARTHMHNASCLAGIAFNGASLGICHSLAHALGARFHIPHGRSNAILLPHVITYNAGLEEAGETEALSRYVEIANLLGISAGTGKATVHGLIRQIRNLMKRIGIPEQVTELGIDREEFLQSVKSMAAKALEDGCTAANPRKP</sequence>
<dbReference type="PANTHER" id="PTHR11496:SF83">
    <property type="entry name" value="HYDROXYACID-OXOACID TRANSHYDROGENASE, MITOCHONDRIAL"/>
    <property type="match status" value="1"/>
</dbReference>
<gene>
    <name evidence="4" type="ORF">WMQ36_29400</name>
</gene>
<keyword evidence="5" id="KW-1185">Reference proteome</keyword>
<proteinExistence type="predicted"/>
<evidence type="ECO:0000259" key="2">
    <source>
        <dbReference type="Pfam" id="PF00465"/>
    </source>
</evidence>
<dbReference type="Pfam" id="PF25137">
    <property type="entry name" value="ADH_Fe_C"/>
    <property type="match status" value="1"/>
</dbReference>
<dbReference type="CDD" id="cd08180">
    <property type="entry name" value="PDD"/>
    <property type="match status" value="1"/>
</dbReference>
<feature type="non-terminal residue" evidence="4">
    <location>
        <position position="362"/>
    </location>
</feature>
<dbReference type="InterPro" id="IPR056798">
    <property type="entry name" value="ADH_Fe_C"/>
</dbReference>
<dbReference type="Proteomes" id="UP001454086">
    <property type="component" value="Unassembled WGS sequence"/>
</dbReference>
<dbReference type="PROSITE" id="PS00913">
    <property type="entry name" value="ADH_IRON_1"/>
    <property type="match status" value="1"/>
</dbReference>
<dbReference type="PANTHER" id="PTHR11496">
    <property type="entry name" value="ALCOHOL DEHYDROGENASE"/>
    <property type="match status" value="1"/>
</dbReference>
<feature type="domain" description="Fe-containing alcohol dehydrogenase-like C-terminal" evidence="3">
    <location>
        <begin position="171"/>
        <end position="361"/>
    </location>
</feature>
<reference evidence="4 5" key="1">
    <citation type="submission" date="2024-03" db="EMBL/GenBank/DDBJ databases">
        <title>Human intestinal bacterial collection.</title>
        <authorList>
            <person name="Pauvert C."/>
            <person name="Hitch T.C.A."/>
            <person name="Clavel T."/>
        </authorList>
    </citation>
    <scope>NUCLEOTIDE SEQUENCE [LARGE SCALE GENOMIC DNA]</scope>
    <source>
        <strain evidence="4 5">CLA-SR-H021</strain>
    </source>
</reference>
<dbReference type="RefSeq" id="WP_349119421.1">
    <property type="nucleotide sequence ID" value="NZ_JBBMFM010000267.1"/>
</dbReference>
<accession>A0ABV1DFI3</accession>
<organism evidence="4 5">
    <name type="scientific">Enterocloster hominis</name>
    <name type="common">ex Hitch et al. 2024</name>
    <dbReference type="NCBI Taxonomy" id="1917870"/>
    <lineage>
        <taxon>Bacteria</taxon>
        <taxon>Bacillati</taxon>
        <taxon>Bacillota</taxon>
        <taxon>Clostridia</taxon>
        <taxon>Lachnospirales</taxon>
        <taxon>Lachnospiraceae</taxon>
        <taxon>Enterocloster</taxon>
    </lineage>
</organism>
<comment type="caution">
    <text evidence="4">The sequence shown here is derived from an EMBL/GenBank/DDBJ whole genome shotgun (WGS) entry which is preliminary data.</text>
</comment>
<dbReference type="EC" id="1.1.1.1" evidence="4"/>
<dbReference type="Pfam" id="PF00465">
    <property type="entry name" value="Fe-ADH"/>
    <property type="match status" value="1"/>
</dbReference>
<evidence type="ECO:0000256" key="1">
    <source>
        <dbReference type="ARBA" id="ARBA00023002"/>
    </source>
</evidence>